<evidence type="ECO:0008006" key="2">
    <source>
        <dbReference type="Google" id="ProtNLM"/>
    </source>
</evidence>
<name>A0A699XLJ9_TANCI</name>
<sequence length="70" mass="7795">ELNWIAAIRGEAKASSPFADAVTLNETMLLGMVAMRAGQPIRYDGQAGRITNLADANQFLDRHYREGWML</sequence>
<dbReference type="AlphaFoldDB" id="A0A699XLJ9"/>
<gene>
    <name evidence="1" type="ORF">Tci_929710</name>
</gene>
<feature type="non-terminal residue" evidence="1">
    <location>
        <position position="1"/>
    </location>
</feature>
<dbReference type="EMBL" id="BKCJ011844412">
    <property type="protein sequence ID" value="GFD57741.1"/>
    <property type="molecule type" value="Genomic_DNA"/>
</dbReference>
<proteinExistence type="predicted"/>
<evidence type="ECO:0000313" key="1">
    <source>
        <dbReference type="EMBL" id="GFD57741.1"/>
    </source>
</evidence>
<reference evidence="1" key="1">
    <citation type="journal article" date="2019" name="Sci. Rep.">
        <title>Draft genome of Tanacetum cinerariifolium, the natural source of mosquito coil.</title>
        <authorList>
            <person name="Yamashiro T."/>
            <person name="Shiraishi A."/>
            <person name="Satake H."/>
            <person name="Nakayama K."/>
        </authorList>
    </citation>
    <scope>NUCLEOTIDE SEQUENCE</scope>
</reference>
<accession>A0A699XLJ9</accession>
<organism evidence="1">
    <name type="scientific">Tanacetum cinerariifolium</name>
    <name type="common">Dalmatian daisy</name>
    <name type="synonym">Chrysanthemum cinerariifolium</name>
    <dbReference type="NCBI Taxonomy" id="118510"/>
    <lineage>
        <taxon>Eukaryota</taxon>
        <taxon>Viridiplantae</taxon>
        <taxon>Streptophyta</taxon>
        <taxon>Embryophyta</taxon>
        <taxon>Tracheophyta</taxon>
        <taxon>Spermatophyta</taxon>
        <taxon>Magnoliopsida</taxon>
        <taxon>eudicotyledons</taxon>
        <taxon>Gunneridae</taxon>
        <taxon>Pentapetalae</taxon>
        <taxon>asterids</taxon>
        <taxon>campanulids</taxon>
        <taxon>Asterales</taxon>
        <taxon>Asteraceae</taxon>
        <taxon>Asteroideae</taxon>
        <taxon>Anthemideae</taxon>
        <taxon>Anthemidinae</taxon>
        <taxon>Tanacetum</taxon>
    </lineage>
</organism>
<comment type="caution">
    <text evidence="1">The sequence shown here is derived from an EMBL/GenBank/DDBJ whole genome shotgun (WGS) entry which is preliminary data.</text>
</comment>
<protein>
    <recommendedName>
        <fullName evidence="2">Gfo/Idh/MocA family oxidoreductase</fullName>
    </recommendedName>
</protein>